<proteinExistence type="inferred from homology"/>
<feature type="compositionally biased region" description="Acidic residues" evidence="3">
    <location>
        <begin position="552"/>
        <end position="561"/>
    </location>
</feature>
<dbReference type="Pfam" id="PF09728">
    <property type="entry name" value="Taxilin"/>
    <property type="match status" value="1"/>
</dbReference>
<evidence type="ECO:0000256" key="1">
    <source>
        <dbReference type="ARBA" id="ARBA00009550"/>
    </source>
</evidence>
<gene>
    <name evidence="4" type="ORF">PhCBS80983_g02925</name>
</gene>
<comment type="similarity">
    <text evidence="1">Belongs to the taxilin family.</text>
</comment>
<dbReference type="Proteomes" id="UP000318582">
    <property type="component" value="Unassembled WGS sequence"/>
</dbReference>
<dbReference type="GO" id="GO:0019905">
    <property type="term" value="F:syntaxin binding"/>
    <property type="evidence" value="ECO:0007669"/>
    <property type="project" value="InterPro"/>
</dbReference>
<evidence type="ECO:0008006" key="6">
    <source>
        <dbReference type="Google" id="ProtNLM"/>
    </source>
</evidence>
<dbReference type="PANTHER" id="PTHR16127:SF13">
    <property type="entry name" value="GH01188P"/>
    <property type="match status" value="1"/>
</dbReference>
<feature type="compositionally biased region" description="Basic and acidic residues" evidence="3">
    <location>
        <begin position="492"/>
        <end position="502"/>
    </location>
</feature>
<feature type="region of interest" description="Disordered" evidence="3">
    <location>
        <begin position="1"/>
        <end position="88"/>
    </location>
</feature>
<dbReference type="STRING" id="109895.A0A507E4H6"/>
<evidence type="ECO:0000313" key="4">
    <source>
        <dbReference type="EMBL" id="TPX58744.1"/>
    </source>
</evidence>
<evidence type="ECO:0000256" key="3">
    <source>
        <dbReference type="SAM" id="MobiDB-lite"/>
    </source>
</evidence>
<accession>A0A507E4H6</accession>
<name>A0A507E4H6_9FUNG</name>
<dbReference type="InterPro" id="IPR026183">
    <property type="entry name" value="Taxilin_fam"/>
</dbReference>
<feature type="compositionally biased region" description="Polar residues" evidence="3">
    <location>
        <begin position="1"/>
        <end position="25"/>
    </location>
</feature>
<dbReference type="PANTHER" id="PTHR16127">
    <property type="entry name" value="TAXILIN"/>
    <property type="match status" value="1"/>
</dbReference>
<evidence type="ECO:0000313" key="5">
    <source>
        <dbReference type="Proteomes" id="UP000318582"/>
    </source>
</evidence>
<reference evidence="4 5" key="1">
    <citation type="journal article" date="2019" name="Sci. Rep.">
        <title>Comparative genomics of chytrid fungi reveal insights into the obligate biotrophic and pathogenic lifestyle of Synchytrium endobioticum.</title>
        <authorList>
            <person name="van de Vossenberg B.T.L.H."/>
            <person name="Warris S."/>
            <person name="Nguyen H.D.T."/>
            <person name="van Gent-Pelzer M.P.E."/>
            <person name="Joly D.L."/>
            <person name="van de Geest H.C."/>
            <person name="Bonants P.J.M."/>
            <person name="Smith D.S."/>
            <person name="Levesque C.A."/>
            <person name="van der Lee T.A.J."/>
        </authorList>
    </citation>
    <scope>NUCLEOTIDE SEQUENCE [LARGE SCALE GENOMIC DNA]</scope>
    <source>
        <strain evidence="4 5">CBS 809.83</strain>
    </source>
</reference>
<sequence length="561" mass="63868">MPASTYAQENFGTHSASDQTTTKLLQQGEGRFSEQLTCMGAKSAAPPPAAAAAAQPEDSPENLAEALSITSRSPPPLPSVKGVIQPSERQTRITQAAQAYHAEYASFQCAHENRSVGSAVSVIDSQPKPISNTNVDHGAKKGTKQKKSLAPEELSSMIQSKIVQLETESTLEEEEERAMAKAIKKASRDMTQLIEGQTGSDKLEIIHSKYMDLFQEHKRLERDYGKMKRKLEQANKEKDSSKAECSKVNAQKQKMETLCRELQKENKRITEEHRRLSAFEQRKRDELSTKFESTIWEIKSKMEEDSDERRRRTEDSEMLKDKFKDFLEQYELREKHYNQMVKSREIEIQLLEAKLEQQRRVNGDENIKIAAMKGQVSSFVKTETDLRKQLSIYVEKFKQVEETLNKSNELFITFRKEMEQMTKKTRKLEKENASVRLKCERMNKNIIEMAAERTKTYKSVETAHAGKLKLENLCRALQTERNALRKRLEQLESRTPSPHKEPPPAPPPPLDQSTQHDGGGTDTSGKPDANRRRENDGTISNDEFLEVHPDDSVDQDAGDPA</sequence>
<evidence type="ECO:0000256" key="2">
    <source>
        <dbReference type="SAM" id="Coils"/>
    </source>
</evidence>
<keyword evidence="2" id="KW-0175">Coiled coil</keyword>
<comment type="caution">
    <text evidence="4">The sequence shown here is derived from an EMBL/GenBank/DDBJ whole genome shotgun (WGS) entry which is preliminary data.</text>
</comment>
<dbReference type="AlphaFoldDB" id="A0A507E4H6"/>
<keyword evidence="5" id="KW-1185">Reference proteome</keyword>
<feature type="region of interest" description="Disordered" evidence="3">
    <location>
        <begin position="127"/>
        <end position="153"/>
    </location>
</feature>
<protein>
    <recommendedName>
        <fullName evidence="6">Alpha-taxilin</fullName>
    </recommendedName>
</protein>
<feature type="coiled-coil region" evidence="2">
    <location>
        <begin position="210"/>
        <end position="282"/>
    </location>
</feature>
<dbReference type="EMBL" id="QEAQ01000033">
    <property type="protein sequence ID" value="TPX58744.1"/>
    <property type="molecule type" value="Genomic_DNA"/>
</dbReference>
<organism evidence="4 5">
    <name type="scientific">Powellomyces hirtus</name>
    <dbReference type="NCBI Taxonomy" id="109895"/>
    <lineage>
        <taxon>Eukaryota</taxon>
        <taxon>Fungi</taxon>
        <taxon>Fungi incertae sedis</taxon>
        <taxon>Chytridiomycota</taxon>
        <taxon>Chytridiomycota incertae sedis</taxon>
        <taxon>Chytridiomycetes</taxon>
        <taxon>Spizellomycetales</taxon>
        <taxon>Powellomycetaceae</taxon>
        <taxon>Powellomyces</taxon>
    </lineage>
</organism>
<feature type="region of interest" description="Disordered" evidence="3">
    <location>
        <begin position="492"/>
        <end position="561"/>
    </location>
</feature>